<dbReference type="EMBL" id="SWJQ01000193">
    <property type="protein sequence ID" value="TRZ19224.1"/>
    <property type="molecule type" value="Genomic_DNA"/>
</dbReference>
<reference evidence="1" key="1">
    <citation type="submission" date="2019-04" db="EMBL/GenBank/DDBJ databases">
        <title>Genome assembly of Zosterops borbonicus 15179.</title>
        <authorList>
            <person name="Leroy T."/>
            <person name="Anselmetti Y."/>
            <person name="Tilak M.-K."/>
            <person name="Nabholz B."/>
        </authorList>
    </citation>
    <scope>NUCLEOTIDE SEQUENCE</scope>
    <source>
        <strain evidence="1">HGM_15179</strain>
        <tissue evidence="1">Muscle</tissue>
    </source>
</reference>
<evidence type="ECO:0000313" key="2">
    <source>
        <dbReference type="Proteomes" id="UP000796761"/>
    </source>
</evidence>
<keyword evidence="2" id="KW-1185">Reference proteome</keyword>
<organism evidence="1 2">
    <name type="scientific">Zosterops borbonicus</name>
    <dbReference type="NCBI Taxonomy" id="364589"/>
    <lineage>
        <taxon>Eukaryota</taxon>
        <taxon>Metazoa</taxon>
        <taxon>Chordata</taxon>
        <taxon>Craniata</taxon>
        <taxon>Vertebrata</taxon>
        <taxon>Euteleostomi</taxon>
        <taxon>Archelosauria</taxon>
        <taxon>Archosauria</taxon>
        <taxon>Dinosauria</taxon>
        <taxon>Saurischia</taxon>
        <taxon>Theropoda</taxon>
        <taxon>Coelurosauria</taxon>
        <taxon>Aves</taxon>
        <taxon>Neognathae</taxon>
        <taxon>Neoaves</taxon>
        <taxon>Telluraves</taxon>
        <taxon>Australaves</taxon>
        <taxon>Passeriformes</taxon>
        <taxon>Sylvioidea</taxon>
        <taxon>Zosteropidae</taxon>
        <taxon>Zosterops</taxon>
    </lineage>
</organism>
<evidence type="ECO:0000313" key="1">
    <source>
        <dbReference type="EMBL" id="TRZ19224.1"/>
    </source>
</evidence>
<dbReference type="Proteomes" id="UP000796761">
    <property type="component" value="Unassembled WGS sequence"/>
</dbReference>
<gene>
    <name evidence="1" type="ORF">HGM15179_007897</name>
</gene>
<name>A0A8K1GK86_9PASS</name>
<sequence length="74" mass="8664">MLQLSSTMSKSINFVPKQLCTVQQLLPIADKDAQGIVKWLQVEEIKVEENETYHDEYYELLSMDYNAIKIKLKE</sequence>
<accession>A0A8K1GK86</accession>
<proteinExistence type="predicted"/>
<dbReference type="AlphaFoldDB" id="A0A8K1GK86"/>
<protein>
    <submittedName>
        <fullName evidence="1">Uncharacterized protein</fullName>
    </submittedName>
</protein>
<comment type="caution">
    <text evidence="1">The sequence shown here is derived from an EMBL/GenBank/DDBJ whole genome shotgun (WGS) entry which is preliminary data.</text>
</comment>